<evidence type="ECO:0000313" key="2">
    <source>
        <dbReference type="Proteomes" id="UP000602198"/>
    </source>
</evidence>
<proteinExistence type="predicted"/>
<dbReference type="RefSeq" id="WP_201958671.1">
    <property type="nucleotide sequence ID" value="NZ_JAERRJ010000029.1"/>
</dbReference>
<organism evidence="1 2">
    <name type="scientific">Nocardia acididurans</name>
    <dbReference type="NCBI Taxonomy" id="2802282"/>
    <lineage>
        <taxon>Bacteria</taxon>
        <taxon>Bacillati</taxon>
        <taxon>Actinomycetota</taxon>
        <taxon>Actinomycetes</taxon>
        <taxon>Mycobacteriales</taxon>
        <taxon>Nocardiaceae</taxon>
        <taxon>Nocardia</taxon>
    </lineage>
</organism>
<comment type="caution">
    <text evidence="1">The sequence shown here is derived from an EMBL/GenBank/DDBJ whole genome shotgun (WGS) entry which is preliminary data.</text>
</comment>
<dbReference type="Proteomes" id="UP000602198">
    <property type="component" value="Unassembled WGS sequence"/>
</dbReference>
<reference evidence="1 2" key="1">
    <citation type="submission" date="2021-01" db="EMBL/GenBank/DDBJ databases">
        <title>WGS of actinomycetes isolated from Thailand.</title>
        <authorList>
            <person name="Thawai C."/>
        </authorList>
    </citation>
    <scope>NUCLEOTIDE SEQUENCE [LARGE SCALE GENOMIC DNA]</scope>
    <source>
        <strain evidence="1 2">LPG 2</strain>
    </source>
</reference>
<dbReference type="EMBL" id="JAERRJ010000029">
    <property type="protein sequence ID" value="MBL1080267.1"/>
    <property type="molecule type" value="Genomic_DNA"/>
</dbReference>
<gene>
    <name evidence="1" type="ORF">JK358_38315</name>
</gene>
<evidence type="ECO:0000313" key="1">
    <source>
        <dbReference type="EMBL" id="MBL1080267.1"/>
    </source>
</evidence>
<keyword evidence="2" id="KW-1185">Reference proteome</keyword>
<accession>A0ABS1MI16</accession>
<protein>
    <submittedName>
        <fullName evidence="1">Uncharacterized protein</fullName>
    </submittedName>
</protein>
<name>A0ABS1MI16_9NOCA</name>
<sequence length="129" mass="14705">MDDLLLQTYAVMRRDEPDGLHDPGFHSGFLHLLGLSDDMYTIETFRDKDTSTVGRRARFSRDIRLAFRTGHAVDIDADDALLLLRAGIFDRDDFTATMTRAGFRTVPAYRLEDSGYAFTVCQRREPAAR</sequence>